<sequence>MISNEGVSLCVTSTSLMMERMNEATPQKKKPSTAPSGRKVQRIRPTPRATPAPDTNAMPKTVIPRSKPLPSFLHGSTGTVAHESPAIRLRRELHADMVSKRMEAARLQRPVTEIAQNRRIDVDVIQRARTIDSQSIERVVTSRGGLRSQRTMDQMRPMARKKAVEKPPAPPVAPPEFVEESWVASPLMAKQARIVEENQTPRDMRDVRSFMERRFKVSRMKDSEAMARDQLGRPLSAISGLLALETVKMAEEINAKAGM</sequence>
<feature type="region of interest" description="Disordered" evidence="1">
    <location>
        <begin position="22"/>
        <end position="60"/>
    </location>
</feature>
<protein>
    <submittedName>
        <fullName evidence="2">Uncharacterized protein</fullName>
    </submittedName>
</protein>
<reference evidence="2" key="1">
    <citation type="submission" date="2021-05" db="EMBL/GenBank/DDBJ databases">
        <title>A free-living protist that lacks canonical eukaryotic 1 DNA replication and segregation systems.</title>
        <authorList>
            <person name="Salas-Leiva D.E."/>
            <person name="Tromer E.C."/>
            <person name="Curtis B.A."/>
            <person name="Jerlstrom-Hultqvist J."/>
            <person name="Kolisko M."/>
            <person name="Yi Z."/>
            <person name="Salas-Leiva J.S."/>
            <person name="Gallot-Lavallee L."/>
            <person name="Kops G.J.P.L."/>
            <person name="Archibald J.M."/>
            <person name="Simpson A.G.B."/>
            <person name="Roger A.J."/>
        </authorList>
    </citation>
    <scope>NUCLEOTIDE SEQUENCE</scope>
    <source>
        <strain evidence="2">BICM</strain>
    </source>
</reference>
<dbReference type="Proteomes" id="UP000717585">
    <property type="component" value="Unassembled WGS sequence"/>
</dbReference>
<name>A0A8J6ARI5_9EUKA</name>
<dbReference type="AlphaFoldDB" id="A0A8J6ARI5"/>
<comment type="caution">
    <text evidence="2">The sequence shown here is derived from an EMBL/GenBank/DDBJ whole genome shotgun (WGS) entry which is preliminary data.</text>
</comment>
<organism evidence="2 3">
    <name type="scientific">Carpediemonas membranifera</name>
    <dbReference type="NCBI Taxonomy" id="201153"/>
    <lineage>
        <taxon>Eukaryota</taxon>
        <taxon>Metamonada</taxon>
        <taxon>Carpediemonas-like organisms</taxon>
        <taxon>Carpediemonas</taxon>
    </lineage>
</organism>
<evidence type="ECO:0000256" key="1">
    <source>
        <dbReference type="SAM" id="MobiDB-lite"/>
    </source>
</evidence>
<dbReference type="EMBL" id="JAHDYR010000038">
    <property type="protein sequence ID" value="KAG9392461.1"/>
    <property type="molecule type" value="Genomic_DNA"/>
</dbReference>
<keyword evidence="3" id="KW-1185">Reference proteome</keyword>
<gene>
    <name evidence="2" type="ORF">J8273_5453</name>
</gene>
<feature type="compositionally biased region" description="Low complexity" evidence="1">
    <location>
        <begin position="44"/>
        <end position="53"/>
    </location>
</feature>
<evidence type="ECO:0000313" key="3">
    <source>
        <dbReference type="Proteomes" id="UP000717585"/>
    </source>
</evidence>
<accession>A0A8J6ARI5</accession>
<evidence type="ECO:0000313" key="2">
    <source>
        <dbReference type="EMBL" id="KAG9392461.1"/>
    </source>
</evidence>
<proteinExistence type="predicted"/>